<protein>
    <submittedName>
        <fullName evidence="2">Uncharacterized protein YbaP (TraB family)</fullName>
    </submittedName>
</protein>
<dbReference type="RefSeq" id="WP_307276906.1">
    <property type="nucleotide sequence ID" value="NZ_JAUSVX010000009.1"/>
</dbReference>
<feature type="chain" id="PRO_5045173747" evidence="1">
    <location>
        <begin position="22"/>
        <end position="337"/>
    </location>
</feature>
<dbReference type="PANTHER" id="PTHR40590">
    <property type="entry name" value="CYTOPLASMIC PROTEIN-RELATED"/>
    <property type="match status" value="1"/>
</dbReference>
<name>A0ABU0JB93_9HYPH</name>
<sequence>MPRLRALLLCLALGLPSAAPAATAPPPACAGKDMVAEVRSKTPLLGRMLDWLLEWQIRGVPNGDGILWKIEGKGAAPSYLLGTMHVTDERLIALVPRLDPYFGPGRVLATELGEDLIGPGQYVLAGKLLLRSMATKGDSLAGITDPSDRSAVDEMLARIGLPPDRTRRLAPWFLAIAAGAPACEQERQKHGLTVFDVALTEAAKRAGSRIVALETADEQIDVIASISPAVSARMLVQAARATTSPDDGLATLVGLYFDHRIGLPLSPLASWWTAFQGGGDTFAAALLGGRNAVMRERARPLLERGNTLIAVGAMHLVGKNGLVALFRQDGYTVTKVW</sequence>
<reference evidence="2 3" key="1">
    <citation type="submission" date="2023-07" db="EMBL/GenBank/DDBJ databases">
        <title>Genomic Encyclopedia of Type Strains, Phase IV (KMG-IV): sequencing the most valuable type-strain genomes for metagenomic binning, comparative biology and taxonomic classification.</title>
        <authorList>
            <person name="Goeker M."/>
        </authorList>
    </citation>
    <scope>NUCLEOTIDE SEQUENCE [LARGE SCALE GENOMIC DNA]</scope>
    <source>
        <strain evidence="2 3">DSM 19619</strain>
    </source>
</reference>
<dbReference type="InterPro" id="IPR047111">
    <property type="entry name" value="YbaP-like"/>
</dbReference>
<dbReference type="InterPro" id="IPR002816">
    <property type="entry name" value="TraB/PrgY/GumN_fam"/>
</dbReference>
<dbReference type="Proteomes" id="UP001242480">
    <property type="component" value="Unassembled WGS sequence"/>
</dbReference>
<evidence type="ECO:0000313" key="2">
    <source>
        <dbReference type="EMBL" id="MDQ0471552.1"/>
    </source>
</evidence>
<keyword evidence="1" id="KW-0732">Signal</keyword>
<dbReference type="Pfam" id="PF01963">
    <property type="entry name" value="TraB_PrgY_gumN"/>
    <property type="match status" value="1"/>
</dbReference>
<organism evidence="2 3">
    <name type="scientific">Labrys wisconsinensis</name>
    <dbReference type="NCBI Taxonomy" id="425677"/>
    <lineage>
        <taxon>Bacteria</taxon>
        <taxon>Pseudomonadati</taxon>
        <taxon>Pseudomonadota</taxon>
        <taxon>Alphaproteobacteria</taxon>
        <taxon>Hyphomicrobiales</taxon>
        <taxon>Xanthobacteraceae</taxon>
        <taxon>Labrys</taxon>
    </lineage>
</organism>
<accession>A0ABU0JB93</accession>
<proteinExistence type="predicted"/>
<dbReference type="EMBL" id="JAUSVX010000009">
    <property type="protein sequence ID" value="MDQ0471552.1"/>
    <property type="molecule type" value="Genomic_DNA"/>
</dbReference>
<feature type="signal peptide" evidence="1">
    <location>
        <begin position="1"/>
        <end position="21"/>
    </location>
</feature>
<dbReference type="CDD" id="cd14789">
    <property type="entry name" value="Tiki"/>
    <property type="match status" value="1"/>
</dbReference>
<evidence type="ECO:0000313" key="3">
    <source>
        <dbReference type="Proteomes" id="UP001242480"/>
    </source>
</evidence>
<dbReference type="PANTHER" id="PTHR40590:SF1">
    <property type="entry name" value="CYTOPLASMIC PROTEIN"/>
    <property type="match status" value="1"/>
</dbReference>
<gene>
    <name evidence="2" type="ORF">QO011_004577</name>
</gene>
<comment type="caution">
    <text evidence="2">The sequence shown here is derived from an EMBL/GenBank/DDBJ whole genome shotgun (WGS) entry which is preliminary data.</text>
</comment>
<keyword evidence="3" id="KW-1185">Reference proteome</keyword>
<evidence type="ECO:0000256" key="1">
    <source>
        <dbReference type="SAM" id="SignalP"/>
    </source>
</evidence>